<proteinExistence type="predicted"/>
<dbReference type="EMBL" id="CM026422">
    <property type="protein sequence ID" value="KAG0585902.1"/>
    <property type="molecule type" value="Genomic_DNA"/>
</dbReference>
<name>A0A8T0IRX6_CERPU</name>
<dbReference type="AlphaFoldDB" id="A0A8T0IRX6"/>
<comment type="caution">
    <text evidence="2">The sequence shown here is derived from an EMBL/GenBank/DDBJ whole genome shotgun (WGS) entry which is preliminary data.</text>
</comment>
<evidence type="ECO:0000313" key="3">
    <source>
        <dbReference type="Proteomes" id="UP000822688"/>
    </source>
</evidence>
<feature type="compositionally biased region" description="Basic and acidic residues" evidence="1">
    <location>
        <begin position="374"/>
        <end position="383"/>
    </location>
</feature>
<gene>
    <name evidence="2" type="ORF">KC19_2G048400</name>
</gene>
<dbReference type="EMBL" id="CM026422">
    <property type="protein sequence ID" value="KAG0585904.1"/>
    <property type="molecule type" value="Genomic_DNA"/>
</dbReference>
<protein>
    <submittedName>
        <fullName evidence="2">Uncharacterized protein</fullName>
    </submittedName>
</protein>
<dbReference type="Gene3D" id="3.10.490.10">
    <property type="entry name" value="Gamma-glutamyl cyclotransferase-like"/>
    <property type="match status" value="1"/>
</dbReference>
<keyword evidence="3" id="KW-1185">Reference proteome</keyword>
<sequence>MSLQDLEELVEAREQFGGMGNDGHGQLPSQPVAAAIGELDDLLSKLSTWDGSSGTTHDDPTSPTVTGELHRVDENGKTVSSSGETGYLGVPEENHLEMKEIEPHDIDVILRLSGADSSSFPDVRNGGSGEVLNDVQAERIKVATDVSSISNLDNTGEASVGDEIVESSHVWYGCYGSNVWKKRFMCYIEGGTVEGMTRWCIGCRDKSPPVASDWISIPNRLFFGHESTRTWGLGGVAFLNPISEPGVVSHIRIYKITMEQFNDVLSQENPGRVQRNWMSGKQIHELKKREPHYLMDIFGEESWYGTVKYLGEKDGLPILTFTCPESHMEKFRSGEFGTFGPPDAYRNVIVKGLIDLGHTEEEGHEYVSAAILPKDSKDHKGESQESLTNHYY</sequence>
<dbReference type="Proteomes" id="UP000822688">
    <property type="component" value="Chromosome 2"/>
</dbReference>
<evidence type="ECO:0000313" key="2">
    <source>
        <dbReference type="EMBL" id="KAG0585902.1"/>
    </source>
</evidence>
<reference evidence="2" key="1">
    <citation type="submission" date="2020-06" db="EMBL/GenBank/DDBJ databases">
        <title>WGS assembly of Ceratodon purpureus strain R40.</title>
        <authorList>
            <person name="Carey S.B."/>
            <person name="Jenkins J."/>
            <person name="Shu S."/>
            <person name="Lovell J.T."/>
            <person name="Sreedasyam A."/>
            <person name="Maumus F."/>
            <person name="Tiley G.P."/>
            <person name="Fernandez-Pozo N."/>
            <person name="Barry K."/>
            <person name="Chen C."/>
            <person name="Wang M."/>
            <person name="Lipzen A."/>
            <person name="Daum C."/>
            <person name="Saski C.A."/>
            <person name="Payton A.C."/>
            <person name="Mcbreen J.C."/>
            <person name="Conrad R.E."/>
            <person name="Kollar L.M."/>
            <person name="Olsson S."/>
            <person name="Huttunen S."/>
            <person name="Landis J.B."/>
            <person name="Wickett N.J."/>
            <person name="Johnson M.G."/>
            <person name="Rensing S.A."/>
            <person name="Grimwood J."/>
            <person name="Schmutz J."/>
            <person name="Mcdaniel S.F."/>
        </authorList>
    </citation>
    <scope>NUCLEOTIDE SEQUENCE</scope>
    <source>
        <strain evidence="2">R40</strain>
    </source>
</reference>
<accession>A0A8T0IRX6</accession>
<evidence type="ECO:0000256" key="1">
    <source>
        <dbReference type="SAM" id="MobiDB-lite"/>
    </source>
</evidence>
<feature type="region of interest" description="Disordered" evidence="1">
    <location>
        <begin position="373"/>
        <end position="392"/>
    </location>
</feature>
<organism evidence="2 3">
    <name type="scientific">Ceratodon purpureus</name>
    <name type="common">Fire moss</name>
    <name type="synonym">Dicranum purpureum</name>
    <dbReference type="NCBI Taxonomy" id="3225"/>
    <lineage>
        <taxon>Eukaryota</taxon>
        <taxon>Viridiplantae</taxon>
        <taxon>Streptophyta</taxon>
        <taxon>Embryophyta</taxon>
        <taxon>Bryophyta</taxon>
        <taxon>Bryophytina</taxon>
        <taxon>Bryopsida</taxon>
        <taxon>Dicranidae</taxon>
        <taxon>Pseudoditrichales</taxon>
        <taxon>Ditrichaceae</taxon>
        <taxon>Ceratodon</taxon>
    </lineage>
</organism>